<dbReference type="GO" id="GO:0009425">
    <property type="term" value="C:bacterial-type flagellum basal body"/>
    <property type="evidence" value="ECO:0007669"/>
    <property type="project" value="InterPro"/>
</dbReference>
<keyword evidence="9 10" id="KW-0472">Membrane</keyword>
<comment type="subcellular location">
    <subcellularLocation>
        <location evidence="10">Cell inner membrane</location>
    </subcellularLocation>
    <subcellularLocation>
        <location evidence="2">Cell membrane</location>
        <topology evidence="2">Single-pass membrane protein</topology>
    </subcellularLocation>
</comment>
<proteinExistence type="inferred from homology"/>
<comment type="similarity">
    <text evidence="3 10">Belongs to the FliL family.</text>
</comment>
<organism evidence="12 13">
    <name type="scientific">Marivibrio halodurans</name>
    <dbReference type="NCBI Taxonomy" id="2039722"/>
    <lineage>
        <taxon>Bacteria</taxon>
        <taxon>Pseudomonadati</taxon>
        <taxon>Pseudomonadota</taxon>
        <taxon>Alphaproteobacteria</taxon>
        <taxon>Rhodospirillales</taxon>
        <taxon>Rhodospirillaceae</taxon>
        <taxon>Marivibrio</taxon>
    </lineage>
</organism>
<dbReference type="Pfam" id="PF03748">
    <property type="entry name" value="FliL"/>
    <property type="match status" value="1"/>
</dbReference>
<dbReference type="RefSeq" id="WP_210681524.1">
    <property type="nucleotide sequence ID" value="NZ_JAGMWN010000003.1"/>
</dbReference>
<evidence type="ECO:0000256" key="4">
    <source>
        <dbReference type="ARBA" id="ARBA00022475"/>
    </source>
</evidence>
<dbReference type="InterPro" id="IPR005503">
    <property type="entry name" value="FliL"/>
</dbReference>
<evidence type="ECO:0000256" key="11">
    <source>
        <dbReference type="SAM" id="MobiDB-lite"/>
    </source>
</evidence>
<evidence type="ECO:0000256" key="1">
    <source>
        <dbReference type="ARBA" id="ARBA00002254"/>
    </source>
</evidence>
<keyword evidence="12" id="KW-0966">Cell projection</keyword>
<feature type="compositionally biased region" description="Acidic residues" evidence="11">
    <location>
        <begin position="57"/>
        <end position="68"/>
    </location>
</feature>
<comment type="caution">
    <text evidence="12">The sequence shown here is derived from an EMBL/GenBank/DDBJ whole genome shotgun (WGS) entry which is preliminary data.</text>
</comment>
<name>A0A8J7V2I5_9PROT</name>
<keyword evidence="12" id="KW-0969">Cilium</keyword>
<keyword evidence="13" id="KW-1185">Reference proteome</keyword>
<evidence type="ECO:0000256" key="9">
    <source>
        <dbReference type="ARBA" id="ARBA00023136"/>
    </source>
</evidence>
<dbReference type="Proteomes" id="UP000672602">
    <property type="component" value="Unassembled WGS sequence"/>
</dbReference>
<keyword evidence="4" id="KW-1003">Cell membrane</keyword>
<dbReference type="PANTHER" id="PTHR35091">
    <property type="entry name" value="FLAGELLAR PROTEIN FLIL"/>
    <property type="match status" value="1"/>
</dbReference>
<gene>
    <name evidence="12" type="ORF">KAJ83_08000</name>
</gene>
<keyword evidence="12" id="KW-0282">Flagellum</keyword>
<keyword evidence="5 10" id="KW-0145">Chemotaxis</keyword>
<evidence type="ECO:0000256" key="10">
    <source>
        <dbReference type="RuleBase" id="RU364125"/>
    </source>
</evidence>
<evidence type="ECO:0000313" key="12">
    <source>
        <dbReference type="EMBL" id="MBP5856947.1"/>
    </source>
</evidence>
<protein>
    <recommendedName>
        <fullName evidence="10">Flagellar protein FliL</fullName>
    </recommendedName>
</protein>
<evidence type="ECO:0000256" key="7">
    <source>
        <dbReference type="ARBA" id="ARBA00022779"/>
    </source>
</evidence>
<keyword evidence="10" id="KW-0997">Cell inner membrane</keyword>
<feature type="transmembrane region" description="Helical" evidence="10">
    <location>
        <begin position="20"/>
        <end position="40"/>
    </location>
</feature>
<reference evidence="12" key="1">
    <citation type="submission" date="2021-04" db="EMBL/GenBank/DDBJ databases">
        <authorList>
            <person name="Zhang D.-C."/>
        </authorList>
    </citation>
    <scope>NUCLEOTIDE SEQUENCE</scope>
    <source>
        <strain evidence="12">CGMCC 1.15697</strain>
    </source>
</reference>
<dbReference type="GO" id="GO:0005886">
    <property type="term" value="C:plasma membrane"/>
    <property type="evidence" value="ECO:0007669"/>
    <property type="project" value="UniProtKB-SubCell"/>
</dbReference>
<accession>A0A8J7V2I5</accession>
<keyword evidence="7 10" id="KW-0283">Flagellar rotation</keyword>
<evidence type="ECO:0000256" key="2">
    <source>
        <dbReference type="ARBA" id="ARBA00004162"/>
    </source>
</evidence>
<feature type="region of interest" description="Disordered" evidence="11">
    <location>
        <begin position="54"/>
        <end position="73"/>
    </location>
</feature>
<evidence type="ECO:0000256" key="5">
    <source>
        <dbReference type="ARBA" id="ARBA00022500"/>
    </source>
</evidence>
<evidence type="ECO:0000256" key="6">
    <source>
        <dbReference type="ARBA" id="ARBA00022692"/>
    </source>
</evidence>
<comment type="function">
    <text evidence="1 10">Controls the rotational direction of flagella during chemotaxis.</text>
</comment>
<dbReference type="EMBL" id="JAGMWN010000003">
    <property type="protein sequence ID" value="MBP5856947.1"/>
    <property type="molecule type" value="Genomic_DNA"/>
</dbReference>
<evidence type="ECO:0000256" key="8">
    <source>
        <dbReference type="ARBA" id="ARBA00022989"/>
    </source>
</evidence>
<dbReference type="AlphaFoldDB" id="A0A8J7V2I5"/>
<dbReference type="GO" id="GO:0071978">
    <property type="term" value="P:bacterial-type flagellum-dependent swarming motility"/>
    <property type="evidence" value="ECO:0007669"/>
    <property type="project" value="TreeGrafter"/>
</dbReference>
<dbReference type="PANTHER" id="PTHR35091:SF2">
    <property type="entry name" value="FLAGELLAR PROTEIN FLIL"/>
    <property type="match status" value="1"/>
</dbReference>
<keyword evidence="6 10" id="KW-0812">Transmembrane</keyword>
<keyword evidence="8 10" id="KW-1133">Transmembrane helix</keyword>
<dbReference type="GO" id="GO:0006935">
    <property type="term" value="P:chemotaxis"/>
    <property type="evidence" value="ECO:0007669"/>
    <property type="project" value="UniProtKB-KW"/>
</dbReference>
<evidence type="ECO:0000313" key="13">
    <source>
        <dbReference type="Proteomes" id="UP000672602"/>
    </source>
</evidence>
<evidence type="ECO:0000256" key="3">
    <source>
        <dbReference type="ARBA" id="ARBA00008281"/>
    </source>
</evidence>
<sequence length="172" mass="18977">MADEDDEDIGGGKKVSGKKLVLFILLPLLVLAGAGAGVYMSGLLDPILNPGASEEHVAEEEAPNEEEAPSGPGVFVPLDEMTVTLRSAGSKARYLKLQLTLELEKAEDEERVRAVMPRIIDNFQVFLRELRVEEMEGSQGIYRIREELLTRVNQAANPVKVKEVLFTDMLIQ</sequence>